<keyword evidence="3" id="KW-1185">Reference proteome</keyword>
<sequence length="201" mass="23184">MVWRRVQISDGATLRELHGVIQVAMGWEGIHLYQFRLRSRCYGSWELCASSPDVTLASLKLRKGARFTYDYDLNLPWRHEVRIEESRLDRVPGKKYPICTAGDGACPPEDCGGPRRYLAGLDDASSWEAFEDLQTMAEILNEAVLENRPEVLDDQDTRWRLEVAVERSKAREDARGRAFVRRRVNARLRKDGHLALMHQQC</sequence>
<evidence type="ECO:0000313" key="2">
    <source>
        <dbReference type="EMBL" id="RZF58631.1"/>
    </source>
</evidence>
<gene>
    <name evidence="2" type="ORF">EWE75_24350</name>
</gene>
<dbReference type="InterPro" id="IPR024047">
    <property type="entry name" value="MM3350-like_sf"/>
</dbReference>
<comment type="caution">
    <text evidence="2">The sequence shown here is derived from an EMBL/GenBank/DDBJ whole genome shotgun (WGS) entry which is preliminary data.</text>
</comment>
<dbReference type="InterPro" id="IPR012912">
    <property type="entry name" value="Plasmid_pRiA4b_Orf3-like"/>
</dbReference>
<dbReference type="Gene3D" id="3.10.290.30">
    <property type="entry name" value="MM3350-like"/>
    <property type="match status" value="1"/>
</dbReference>
<evidence type="ECO:0000259" key="1">
    <source>
        <dbReference type="Pfam" id="PF07929"/>
    </source>
</evidence>
<evidence type="ECO:0000313" key="3">
    <source>
        <dbReference type="Proteomes" id="UP000292085"/>
    </source>
</evidence>
<dbReference type="PANTHER" id="PTHR41878:SF1">
    <property type="entry name" value="TNPR PROTEIN"/>
    <property type="match status" value="1"/>
</dbReference>
<name>A0A4Q6XFK2_9SPHN</name>
<dbReference type="SUPFAM" id="SSF159941">
    <property type="entry name" value="MM3350-like"/>
    <property type="match status" value="1"/>
</dbReference>
<dbReference type="Pfam" id="PF07929">
    <property type="entry name" value="PRiA4_ORF3"/>
    <property type="match status" value="1"/>
</dbReference>
<dbReference type="OrthoDB" id="9816539at2"/>
<dbReference type="Proteomes" id="UP000292085">
    <property type="component" value="Unassembled WGS sequence"/>
</dbReference>
<reference evidence="2 3" key="1">
    <citation type="submission" date="2019-02" db="EMBL/GenBank/DDBJ databases">
        <authorList>
            <person name="Li Y."/>
        </authorList>
    </citation>
    <scope>NUCLEOTIDE SEQUENCE [LARGE SCALE GENOMIC DNA]</scope>
    <source>
        <strain evidence="2 3">3-7</strain>
    </source>
</reference>
<organism evidence="2 3">
    <name type="scientific">Sphingomonas populi</name>
    <dbReference type="NCBI Taxonomy" id="2484750"/>
    <lineage>
        <taxon>Bacteria</taxon>
        <taxon>Pseudomonadati</taxon>
        <taxon>Pseudomonadota</taxon>
        <taxon>Alphaproteobacteria</taxon>
        <taxon>Sphingomonadales</taxon>
        <taxon>Sphingomonadaceae</taxon>
        <taxon>Sphingomonas</taxon>
    </lineage>
</organism>
<dbReference type="EMBL" id="SGIS01000123">
    <property type="protein sequence ID" value="RZF58631.1"/>
    <property type="molecule type" value="Genomic_DNA"/>
</dbReference>
<dbReference type="PANTHER" id="PTHR41878">
    <property type="entry name" value="LEXA REPRESSOR-RELATED"/>
    <property type="match status" value="1"/>
</dbReference>
<accession>A0A4Q6XFK2</accession>
<protein>
    <submittedName>
        <fullName evidence="2">Plasmid pRiA4b ORF-3 family protein</fullName>
    </submittedName>
</protein>
<dbReference type="AlphaFoldDB" id="A0A4Q6XFK2"/>
<proteinExistence type="predicted"/>
<feature type="domain" description="Plasmid pRiA4b Orf3-like" evidence="1">
    <location>
        <begin position="2"/>
        <end position="125"/>
    </location>
</feature>